<evidence type="ECO:0000259" key="1">
    <source>
        <dbReference type="PROSITE" id="PS51819"/>
    </source>
</evidence>
<dbReference type="OrthoDB" id="9804235at2"/>
<reference evidence="2 3" key="1">
    <citation type="submission" date="2019-05" db="EMBL/GenBank/DDBJ databases">
        <title>Genome sequencing of F202Z8.</title>
        <authorList>
            <person name="Kwon Y.M."/>
        </authorList>
    </citation>
    <scope>NUCLEOTIDE SEQUENCE [LARGE SCALE GENOMIC DNA]</scope>
    <source>
        <strain evidence="2 3">F202Z8</strain>
    </source>
</reference>
<gene>
    <name evidence="2" type="ORF">FGM00_03995</name>
</gene>
<evidence type="ECO:0000313" key="2">
    <source>
        <dbReference type="EMBL" id="QCW99312.1"/>
    </source>
</evidence>
<dbReference type="KEGG" id="asag:FGM00_03995"/>
<dbReference type="InterPro" id="IPR004360">
    <property type="entry name" value="Glyas_Fos-R_dOase_dom"/>
</dbReference>
<dbReference type="InterPro" id="IPR052164">
    <property type="entry name" value="Anthracycline_SecMetBiosynth"/>
</dbReference>
<organism evidence="2 3">
    <name type="scientific">Aggregatimonas sangjinii</name>
    <dbReference type="NCBI Taxonomy" id="2583587"/>
    <lineage>
        <taxon>Bacteria</taxon>
        <taxon>Pseudomonadati</taxon>
        <taxon>Bacteroidota</taxon>
        <taxon>Flavobacteriia</taxon>
        <taxon>Flavobacteriales</taxon>
        <taxon>Flavobacteriaceae</taxon>
        <taxon>Aggregatimonas</taxon>
    </lineage>
</organism>
<feature type="domain" description="VOC" evidence="1">
    <location>
        <begin position="4"/>
        <end position="122"/>
    </location>
</feature>
<dbReference type="PANTHER" id="PTHR33993">
    <property type="entry name" value="GLYOXALASE-RELATED"/>
    <property type="match status" value="1"/>
</dbReference>
<dbReference type="EMBL" id="CP040710">
    <property type="protein sequence ID" value="QCW99312.1"/>
    <property type="molecule type" value="Genomic_DNA"/>
</dbReference>
<dbReference type="InterPro" id="IPR029068">
    <property type="entry name" value="Glyas_Bleomycin-R_OHBP_Dase"/>
</dbReference>
<dbReference type="Gene3D" id="3.10.180.10">
    <property type="entry name" value="2,3-Dihydroxybiphenyl 1,2-Dioxygenase, domain 1"/>
    <property type="match status" value="1"/>
</dbReference>
<evidence type="ECO:0000313" key="3">
    <source>
        <dbReference type="Proteomes" id="UP000310017"/>
    </source>
</evidence>
<dbReference type="SUPFAM" id="SSF54593">
    <property type="entry name" value="Glyoxalase/Bleomycin resistance protein/Dihydroxybiphenyl dioxygenase"/>
    <property type="match status" value="1"/>
</dbReference>
<dbReference type="RefSeq" id="WP_138851665.1">
    <property type="nucleotide sequence ID" value="NZ_CP040710.1"/>
</dbReference>
<accession>A0A5B7SQP5</accession>
<dbReference type="InterPro" id="IPR037523">
    <property type="entry name" value="VOC_core"/>
</dbReference>
<dbReference type="PROSITE" id="PS51819">
    <property type="entry name" value="VOC"/>
    <property type="match status" value="1"/>
</dbReference>
<dbReference type="AlphaFoldDB" id="A0A5B7SQP5"/>
<keyword evidence="3" id="KW-1185">Reference proteome</keyword>
<protein>
    <submittedName>
        <fullName evidence="2">VOC family protein</fullName>
    </submittedName>
</protein>
<dbReference type="PANTHER" id="PTHR33993:SF2">
    <property type="entry name" value="VOC DOMAIN-CONTAINING PROTEIN"/>
    <property type="match status" value="1"/>
</dbReference>
<dbReference type="Proteomes" id="UP000310017">
    <property type="component" value="Chromosome"/>
</dbReference>
<dbReference type="CDD" id="cd07247">
    <property type="entry name" value="SgaA_N_like"/>
    <property type="match status" value="1"/>
</dbReference>
<name>A0A5B7SQP5_9FLAO</name>
<dbReference type="Pfam" id="PF00903">
    <property type="entry name" value="Glyoxalase"/>
    <property type="match status" value="1"/>
</dbReference>
<proteinExistence type="predicted"/>
<sequence>MSHAISWFEIPVKNYERAKSFYNTLLNIEITDSPMAKAKYGMFPYDSDNNGVGGGLIEMDGYTPATEGTMVYLNAGNDLNVTLSRVDAAGGKIVMPKTDIGENGFMAHVLDTEGNKIALHSWS</sequence>